<accession>A0AAD3P4S5</accession>
<name>A0AAD3P4S5_NEPGR</name>
<keyword evidence="1" id="KW-1133">Transmembrane helix</keyword>
<organism evidence="2 3">
    <name type="scientific">Nepenthes gracilis</name>
    <name type="common">Slender pitcher plant</name>
    <dbReference type="NCBI Taxonomy" id="150966"/>
    <lineage>
        <taxon>Eukaryota</taxon>
        <taxon>Viridiplantae</taxon>
        <taxon>Streptophyta</taxon>
        <taxon>Embryophyta</taxon>
        <taxon>Tracheophyta</taxon>
        <taxon>Spermatophyta</taxon>
        <taxon>Magnoliopsida</taxon>
        <taxon>eudicotyledons</taxon>
        <taxon>Gunneridae</taxon>
        <taxon>Pentapetalae</taxon>
        <taxon>Caryophyllales</taxon>
        <taxon>Nepenthaceae</taxon>
        <taxon>Nepenthes</taxon>
    </lineage>
</organism>
<sequence>MSFRWWPSYATRWFERGVSYLTPQLLHRLDLSLYSYLVPRSWDPLSLLRLPAAILSFPIVDNALWSMVTVFESIALASMLCSFYLLCGCTL</sequence>
<protein>
    <submittedName>
        <fullName evidence="2">Uncharacterized protein</fullName>
    </submittedName>
</protein>
<dbReference type="AlphaFoldDB" id="A0AAD3P4S5"/>
<evidence type="ECO:0000313" key="2">
    <source>
        <dbReference type="EMBL" id="GMG99788.1"/>
    </source>
</evidence>
<comment type="caution">
    <text evidence="2">The sequence shown here is derived from an EMBL/GenBank/DDBJ whole genome shotgun (WGS) entry which is preliminary data.</text>
</comment>
<keyword evidence="1" id="KW-0812">Transmembrane</keyword>
<evidence type="ECO:0000256" key="1">
    <source>
        <dbReference type="SAM" id="Phobius"/>
    </source>
</evidence>
<dbReference type="Proteomes" id="UP001279734">
    <property type="component" value="Unassembled WGS sequence"/>
</dbReference>
<dbReference type="PANTHER" id="PTHR33726:SF3">
    <property type="entry name" value="TRANSMEMBRANE PROTEIN"/>
    <property type="match status" value="1"/>
</dbReference>
<dbReference type="PANTHER" id="PTHR33726">
    <property type="entry name" value="TRANSMEMBRANE PROTEIN"/>
    <property type="match status" value="1"/>
</dbReference>
<feature type="transmembrane region" description="Helical" evidence="1">
    <location>
        <begin position="63"/>
        <end position="87"/>
    </location>
</feature>
<keyword evidence="1" id="KW-0472">Membrane</keyword>
<gene>
    <name evidence="2" type="ORF">Nepgr_001628</name>
</gene>
<reference evidence="2" key="1">
    <citation type="submission" date="2023-05" db="EMBL/GenBank/DDBJ databases">
        <title>Nepenthes gracilis genome sequencing.</title>
        <authorList>
            <person name="Fukushima K."/>
        </authorList>
    </citation>
    <scope>NUCLEOTIDE SEQUENCE</scope>
    <source>
        <strain evidence="2">SING2019-196</strain>
    </source>
</reference>
<proteinExistence type="predicted"/>
<keyword evidence="3" id="KW-1185">Reference proteome</keyword>
<evidence type="ECO:0000313" key="3">
    <source>
        <dbReference type="Proteomes" id="UP001279734"/>
    </source>
</evidence>
<dbReference type="EMBL" id="BSYO01000001">
    <property type="protein sequence ID" value="GMG99788.1"/>
    <property type="molecule type" value="Genomic_DNA"/>
</dbReference>